<feature type="compositionally biased region" description="Polar residues" evidence="1">
    <location>
        <begin position="291"/>
        <end position="307"/>
    </location>
</feature>
<feature type="compositionally biased region" description="Low complexity" evidence="1">
    <location>
        <begin position="383"/>
        <end position="396"/>
    </location>
</feature>
<evidence type="ECO:0000313" key="3">
    <source>
        <dbReference type="Proteomes" id="UP000664132"/>
    </source>
</evidence>
<keyword evidence="3" id="KW-1185">Reference proteome</keyword>
<reference evidence="2" key="1">
    <citation type="submission" date="2021-02" db="EMBL/GenBank/DDBJ databases">
        <title>Genome sequence Cadophora malorum strain M34.</title>
        <authorList>
            <person name="Stefanovic E."/>
            <person name="Vu D."/>
            <person name="Scully C."/>
            <person name="Dijksterhuis J."/>
            <person name="Roader J."/>
            <person name="Houbraken J."/>
        </authorList>
    </citation>
    <scope>NUCLEOTIDE SEQUENCE</scope>
    <source>
        <strain evidence="2">M34</strain>
    </source>
</reference>
<evidence type="ECO:0000256" key="1">
    <source>
        <dbReference type="SAM" id="MobiDB-lite"/>
    </source>
</evidence>
<dbReference type="AlphaFoldDB" id="A0A8H8BT07"/>
<name>A0A8H8BT07_9HELO</name>
<proteinExistence type="predicted"/>
<dbReference type="Proteomes" id="UP000664132">
    <property type="component" value="Unassembled WGS sequence"/>
</dbReference>
<feature type="region of interest" description="Disordered" evidence="1">
    <location>
        <begin position="190"/>
        <end position="307"/>
    </location>
</feature>
<sequence length="535" mass="59558">MDESSPYHRLVKQRRETTSQRLTEDAEFKEHVDKTYSDIQHKKDTDMAEHSAKFQREEIELQEREGTEMSEMETRHCQELQDLTAGQELETAERQRLHDSAMSKLSDEQTSALEKLQNHYGEEEDKARVKIENLASILKTNRDAEDADLSRQLLEALDEENDQTIEVESPGVSVSNTGQSLLSITNLKARLESSSSEQSPTRGSAQQSPQTPQSYLRVSSQVTPTKRLMAESPCENRPPPSMRRVVSGNSRPGAAEDILTSSSPPASSKLFVSPKAQSSKSSDLHPGSPSRPMSISSAPSQSTAQGSFPTTQLANAQANYSQVNRENYQADRTNPRSPADRSQILSTPCRPISAATASRSKLASPFRPVNQNRSFSANTPVASPSSSSQQGSPPSSTKQCRPVCANFEITEVRYNNAGGGFFHWTRGDEEGPRSLRLSNNIYRPVLNKGGRCGSPEWIIYPSRVWLMKYHSEAALLYINRSKAGNAGKEMWVKFKDGGILKEFLENYKENWQHTKIDKLDIGEDDVPLSMVKSCL</sequence>
<feature type="compositionally biased region" description="Polar residues" evidence="1">
    <location>
        <begin position="326"/>
        <end position="336"/>
    </location>
</feature>
<feature type="compositionally biased region" description="Polar residues" evidence="1">
    <location>
        <begin position="369"/>
        <end position="382"/>
    </location>
</feature>
<dbReference type="OrthoDB" id="3561231at2759"/>
<evidence type="ECO:0000313" key="2">
    <source>
        <dbReference type="EMBL" id="KAG4422976.1"/>
    </source>
</evidence>
<feature type="compositionally biased region" description="Basic and acidic residues" evidence="1">
    <location>
        <begin position="13"/>
        <end position="29"/>
    </location>
</feature>
<gene>
    <name evidence="2" type="ORF">IFR04_003888</name>
</gene>
<feature type="compositionally biased region" description="Polar residues" evidence="1">
    <location>
        <begin position="190"/>
        <end position="224"/>
    </location>
</feature>
<protein>
    <submittedName>
        <fullName evidence="2">Uncharacterized protein</fullName>
    </submittedName>
</protein>
<accession>A0A8H8BT07</accession>
<dbReference type="EMBL" id="JAFJYH010000041">
    <property type="protein sequence ID" value="KAG4422976.1"/>
    <property type="molecule type" value="Genomic_DNA"/>
</dbReference>
<feature type="region of interest" description="Disordered" evidence="1">
    <location>
        <begin position="1"/>
        <end position="29"/>
    </location>
</feature>
<organism evidence="2 3">
    <name type="scientific">Cadophora malorum</name>
    <dbReference type="NCBI Taxonomy" id="108018"/>
    <lineage>
        <taxon>Eukaryota</taxon>
        <taxon>Fungi</taxon>
        <taxon>Dikarya</taxon>
        <taxon>Ascomycota</taxon>
        <taxon>Pezizomycotina</taxon>
        <taxon>Leotiomycetes</taxon>
        <taxon>Helotiales</taxon>
        <taxon>Ploettnerulaceae</taxon>
        <taxon>Cadophora</taxon>
    </lineage>
</organism>
<comment type="caution">
    <text evidence="2">The sequence shown here is derived from an EMBL/GenBank/DDBJ whole genome shotgun (WGS) entry which is preliminary data.</text>
</comment>
<feature type="region of interest" description="Disordered" evidence="1">
    <location>
        <begin position="326"/>
        <end position="400"/>
    </location>
</feature>